<keyword evidence="3" id="KW-1185">Reference proteome</keyword>
<organism evidence="2 3">
    <name type="scientific">Pseudahrensia aquimaris</name>
    <dbReference type="NCBI Taxonomy" id="744461"/>
    <lineage>
        <taxon>Bacteria</taxon>
        <taxon>Pseudomonadati</taxon>
        <taxon>Pseudomonadota</taxon>
        <taxon>Alphaproteobacteria</taxon>
        <taxon>Hyphomicrobiales</taxon>
        <taxon>Ahrensiaceae</taxon>
        <taxon>Pseudahrensia</taxon>
    </lineage>
</organism>
<keyword evidence="1" id="KW-1133">Transmembrane helix</keyword>
<proteinExistence type="predicted"/>
<feature type="transmembrane region" description="Helical" evidence="1">
    <location>
        <begin position="33"/>
        <end position="59"/>
    </location>
</feature>
<comment type="caution">
    <text evidence="2">The sequence shown here is derived from an EMBL/GenBank/DDBJ whole genome shotgun (WGS) entry which is preliminary data.</text>
</comment>
<dbReference type="Proteomes" id="UP001597101">
    <property type="component" value="Unassembled WGS sequence"/>
</dbReference>
<name>A0ABW3FB66_9HYPH</name>
<protein>
    <submittedName>
        <fullName evidence="2">Uncharacterized protein</fullName>
    </submittedName>
</protein>
<dbReference type="EMBL" id="JBHTJV010000002">
    <property type="protein sequence ID" value="MFD0915124.1"/>
    <property type="molecule type" value="Genomic_DNA"/>
</dbReference>
<reference evidence="3" key="1">
    <citation type="journal article" date="2019" name="Int. J. Syst. Evol. Microbiol.">
        <title>The Global Catalogue of Microorganisms (GCM) 10K type strain sequencing project: providing services to taxonomists for standard genome sequencing and annotation.</title>
        <authorList>
            <consortium name="The Broad Institute Genomics Platform"/>
            <consortium name="The Broad Institute Genome Sequencing Center for Infectious Disease"/>
            <person name="Wu L."/>
            <person name="Ma J."/>
        </authorList>
    </citation>
    <scope>NUCLEOTIDE SEQUENCE [LARGE SCALE GENOMIC DNA]</scope>
    <source>
        <strain evidence="3">CCUG 60023</strain>
    </source>
</reference>
<keyword evidence="1" id="KW-0472">Membrane</keyword>
<evidence type="ECO:0000256" key="1">
    <source>
        <dbReference type="SAM" id="Phobius"/>
    </source>
</evidence>
<keyword evidence="1" id="KW-0812">Transmembrane</keyword>
<evidence type="ECO:0000313" key="2">
    <source>
        <dbReference type="EMBL" id="MFD0915124.1"/>
    </source>
</evidence>
<accession>A0ABW3FB66</accession>
<sequence>MVFDLNKRPLAAFALLILSALMCVEMVARIAPYHAAALGVSVLTMLMILVVVLPVAGLVRTQR</sequence>
<evidence type="ECO:0000313" key="3">
    <source>
        <dbReference type="Proteomes" id="UP001597101"/>
    </source>
</evidence>
<dbReference type="RefSeq" id="WP_377210975.1">
    <property type="nucleotide sequence ID" value="NZ_JBHTJV010000002.1"/>
</dbReference>
<gene>
    <name evidence="2" type="ORF">ACFQ14_01765</name>
</gene>